<feature type="domain" description="Peptidase S24/S26A/S26B/S26C" evidence="1">
    <location>
        <begin position="13"/>
        <end position="103"/>
    </location>
</feature>
<comment type="caution">
    <text evidence="2">The sequence shown here is derived from an EMBL/GenBank/DDBJ whole genome shotgun (WGS) entry which is preliminary data.</text>
</comment>
<dbReference type="OrthoDB" id="9802364at2"/>
<dbReference type="CDD" id="cd06529">
    <property type="entry name" value="S24_LexA-like"/>
    <property type="match status" value="1"/>
</dbReference>
<gene>
    <name evidence="2" type="ORF">EDX97_05940</name>
</gene>
<evidence type="ECO:0000313" key="3">
    <source>
        <dbReference type="Proteomes" id="UP000276568"/>
    </source>
</evidence>
<dbReference type="Proteomes" id="UP000276568">
    <property type="component" value="Unassembled WGS sequence"/>
</dbReference>
<keyword evidence="3" id="KW-1185">Reference proteome</keyword>
<dbReference type="Pfam" id="PF00717">
    <property type="entry name" value="Peptidase_S24"/>
    <property type="match status" value="1"/>
</dbReference>
<dbReference type="RefSeq" id="WP_128520250.1">
    <property type="nucleotide sequence ID" value="NZ_RJQC01000002.1"/>
</dbReference>
<dbReference type="InterPro" id="IPR036286">
    <property type="entry name" value="LexA/Signal_pep-like_sf"/>
</dbReference>
<sequence length="112" mass="13112">MCCKESFITSDMKESVDFCFRVQDDRMIDSRIHKGDIVFVHKQDSVNNGEIAVVTLDDTIILVRFYYYEEKKLILLKQDNPKYEDIILTEDEFSKIKIIGKAIVVQSRIESI</sequence>
<dbReference type="AlphaFoldDB" id="A0A3N0HZY7"/>
<organism evidence="2 3">
    <name type="scientific">Absicoccus porci</name>
    <dbReference type="NCBI Taxonomy" id="2486576"/>
    <lineage>
        <taxon>Bacteria</taxon>
        <taxon>Bacillati</taxon>
        <taxon>Bacillota</taxon>
        <taxon>Erysipelotrichia</taxon>
        <taxon>Erysipelotrichales</taxon>
        <taxon>Erysipelotrichaceae</taxon>
        <taxon>Absicoccus</taxon>
    </lineage>
</organism>
<dbReference type="InterPro" id="IPR039418">
    <property type="entry name" value="LexA-like"/>
</dbReference>
<dbReference type="EMBL" id="RJQC01000002">
    <property type="protein sequence ID" value="RNM30333.1"/>
    <property type="molecule type" value="Genomic_DNA"/>
</dbReference>
<evidence type="ECO:0000259" key="1">
    <source>
        <dbReference type="Pfam" id="PF00717"/>
    </source>
</evidence>
<dbReference type="InterPro" id="IPR015927">
    <property type="entry name" value="Peptidase_S24_S26A/B/C"/>
</dbReference>
<dbReference type="PANTHER" id="PTHR33516:SF2">
    <property type="entry name" value="LEXA REPRESSOR-RELATED"/>
    <property type="match status" value="1"/>
</dbReference>
<dbReference type="InterPro" id="IPR050077">
    <property type="entry name" value="LexA_repressor"/>
</dbReference>
<dbReference type="SUPFAM" id="SSF51306">
    <property type="entry name" value="LexA/Signal peptidase"/>
    <property type="match status" value="1"/>
</dbReference>
<proteinExistence type="predicted"/>
<name>A0A3N0HZY7_9FIRM</name>
<dbReference type="PANTHER" id="PTHR33516">
    <property type="entry name" value="LEXA REPRESSOR"/>
    <property type="match status" value="1"/>
</dbReference>
<accession>A0A3N0HZY7</accession>
<dbReference type="Gene3D" id="2.10.109.10">
    <property type="entry name" value="Umud Fragment, subunit A"/>
    <property type="match status" value="1"/>
</dbReference>
<reference evidence="2 3" key="1">
    <citation type="submission" date="2018-11" db="EMBL/GenBank/DDBJ databases">
        <title>Clostridium sp. nov., a member of the family Erysipelotrichaceae isolated from pig faeces.</title>
        <authorList>
            <person name="Chang Y.-H."/>
        </authorList>
    </citation>
    <scope>NUCLEOTIDE SEQUENCE [LARGE SCALE GENOMIC DNA]</scope>
    <source>
        <strain evidence="2 3">YH-panp20</strain>
    </source>
</reference>
<evidence type="ECO:0000313" key="2">
    <source>
        <dbReference type="EMBL" id="RNM30333.1"/>
    </source>
</evidence>
<protein>
    <recommendedName>
        <fullName evidence="1">Peptidase S24/S26A/S26B/S26C domain-containing protein</fullName>
    </recommendedName>
</protein>